<reference evidence="1" key="1">
    <citation type="submission" date="2020-08" db="EMBL/GenBank/DDBJ databases">
        <authorList>
            <person name="Hu Y."/>
            <person name="Nguyen S.V."/>
            <person name="Li F."/>
            <person name="Fanning S."/>
        </authorList>
    </citation>
    <scope>NUCLEOTIDE SEQUENCE</scope>
    <source>
        <strain evidence="1">SYSU D8009</strain>
    </source>
</reference>
<protein>
    <submittedName>
        <fullName evidence="1">Uncharacterized protein</fullName>
    </submittedName>
</protein>
<dbReference type="RefSeq" id="WP_186771758.1">
    <property type="nucleotide sequence ID" value="NZ_JACOMF010000021.1"/>
</dbReference>
<dbReference type="EMBL" id="JACOMF010000021">
    <property type="protein sequence ID" value="MBC4016992.1"/>
    <property type="molecule type" value="Genomic_DNA"/>
</dbReference>
<evidence type="ECO:0000313" key="2">
    <source>
        <dbReference type="Proteomes" id="UP000600101"/>
    </source>
</evidence>
<proteinExistence type="predicted"/>
<comment type="caution">
    <text evidence="1">The sequence shown here is derived from an EMBL/GenBank/DDBJ whole genome shotgun (WGS) entry which is preliminary data.</text>
</comment>
<sequence length="136" mass="14797">MIPVTAEPGKIVEAARGLRRGVRDVRDRHVHRRRTWCHVALAGIVASGRAYVMVDGADGNDVVKVFSQRWSGVMLGDALAVPDSSFVVEDAVQLALARRGLQPLRLAVQEQWLRTVVVDGSAALGDGFLEPMPIVF</sequence>
<dbReference type="AlphaFoldDB" id="A0A9X0UDZ1"/>
<name>A0A9X0UDZ1_9PROT</name>
<organism evidence="1 2">
    <name type="scientific">Siccirubricoccus deserti</name>
    <dbReference type="NCBI Taxonomy" id="2013562"/>
    <lineage>
        <taxon>Bacteria</taxon>
        <taxon>Pseudomonadati</taxon>
        <taxon>Pseudomonadota</taxon>
        <taxon>Alphaproteobacteria</taxon>
        <taxon>Acetobacterales</taxon>
        <taxon>Roseomonadaceae</taxon>
        <taxon>Siccirubricoccus</taxon>
    </lineage>
</organism>
<keyword evidence="2" id="KW-1185">Reference proteome</keyword>
<evidence type="ECO:0000313" key="1">
    <source>
        <dbReference type="EMBL" id="MBC4016992.1"/>
    </source>
</evidence>
<accession>A0A9X0UDZ1</accession>
<dbReference type="Proteomes" id="UP000600101">
    <property type="component" value="Unassembled WGS sequence"/>
</dbReference>
<gene>
    <name evidence="1" type="ORF">H7965_16880</name>
</gene>